<reference evidence="2" key="1">
    <citation type="journal article" date="2023" name="Insect Mol. Biol.">
        <title>Genome sequencing provides insights into the evolution of gene families encoding plant cell wall-degrading enzymes in longhorned beetles.</title>
        <authorList>
            <person name="Shin N.R."/>
            <person name="Okamura Y."/>
            <person name="Kirsch R."/>
            <person name="Pauchet Y."/>
        </authorList>
    </citation>
    <scope>NUCLEOTIDE SEQUENCE</scope>
    <source>
        <strain evidence="2">RBIC_L_NR</strain>
    </source>
</reference>
<sequence length="84" mass="9563">MSHSVIFEGVKEIPEKLVKDVHEAYGFLETFLQDYTYVAGDDLSIADFSIINTISNANILVPMDEEEYPNISSWKKKNANFAFL</sequence>
<dbReference type="InterPro" id="IPR010987">
    <property type="entry name" value="Glutathione-S-Trfase_C-like"/>
</dbReference>
<evidence type="ECO:0000313" key="3">
    <source>
        <dbReference type="Proteomes" id="UP001162156"/>
    </source>
</evidence>
<dbReference type="Pfam" id="PF00043">
    <property type="entry name" value="GST_C"/>
    <property type="match status" value="1"/>
</dbReference>
<dbReference type="GO" id="GO:0006749">
    <property type="term" value="P:glutathione metabolic process"/>
    <property type="evidence" value="ECO:0007669"/>
    <property type="project" value="TreeGrafter"/>
</dbReference>
<dbReference type="PANTHER" id="PTHR43969">
    <property type="entry name" value="GLUTATHIONE S TRANSFERASE D10, ISOFORM A-RELATED"/>
    <property type="match status" value="1"/>
</dbReference>
<dbReference type="InterPro" id="IPR036282">
    <property type="entry name" value="Glutathione-S-Trfase_C_sf"/>
</dbReference>
<dbReference type="CDD" id="cd03177">
    <property type="entry name" value="GST_C_Delta_Epsilon"/>
    <property type="match status" value="1"/>
</dbReference>
<proteinExistence type="predicted"/>
<feature type="domain" description="GST C-terminal" evidence="1">
    <location>
        <begin position="1"/>
        <end position="84"/>
    </location>
</feature>
<evidence type="ECO:0000313" key="2">
    <source>
        <dbReference type="EMBL" id="KAJ8929947.1"/>
    </source>
</evidence>
<protein>
    <recommendedName>
        <fullName evidence="1">GST C-terminal domain-containing protein</fullName>
    </recommendedName>
</protein>
<dbReference type="EMBL" id="JANEYF010004833">
    <property type="protein sequence ID" value="KAJ8929947.1"/>
    <property type="molecule type" value="Genomic_DNA"/>
</dbReference>
<comment type="caution">
    <text evidence="2">The sequence shown here is derived from an EMBL/GenBank/DDBJ whole genome shotgun (WGS) entry which is preliminary data.</text>
</comment>
<organism evidence="2 3">
    <name type="scientific">Rhamnusium bicolor</name>
    <dbReference type="NCBI Taxonomy" id="1586634"/>
    <lineage>
        <taxon>Eukaryota</taxon>
        <taxon>Metazoa</taxon>
        <taxon>Ecdysozoa</taxon>
        <taxon>Arthropoda</taxon>
        <taxon>Hexapoda</taxon>
        <taxon>Insecta</taxon>
        <taxon>Pterygota</taxon>
        <taxon>Neoptera</taxon>
        <taxon>Endopterygota</taxon>
        <taxon>Coleoptera</taxon>
        <taxon>Polyphaga</taxon>
        <taxon>Cucujiformia</taxon>
        <taxon>Chrysomeloidea</taxon>
        <taxon>Cerambycidae</taxon>
        <taxon>Lepturinae</taxon>
        <taxon>Rhagiini</taxon>
        <taxon>Rhamnusium</taxon>
    </lineage>
</organism>
<keyword evidence="3" id="KW-1185">Reference proteome</keyword>
<gene>
    <name evidence="2" type="ORF">NQ314_017312</name>
</gene>
<accession>A0AAV8WUN9</accession>
<dbReference type="GO" id="GO:0004364">
    <property type="term" value="F:glutathione transferase activity"/>
    <property type="evidence" value="ECO:0007669"/>
    <property type="project" value="TreeGrafter"/>
</dbReference>
<name>A0AAV8WUN9_9CUCU</name>
<dbReference type="Proteomes" id="UP001162156">
    <property type="component" value="Unassembled WGS sequence"/>
</dbReference>
<dbReference type="PANTHER" id="PTHR43969:SF9">
    <property type="entry name" value="GLUTATHIONE S TRANSFERASE D10, ISOFORM A-RELATED"/>
    <property type="match status" value="1"/>
</dbReference>
<dbReference type="SUPFAM" id="SSF47616">
    <property type="entry name" value="GST C-terminal domain-like"/>
    <property type="match status" value="1"/>
</dbReference>
<dbReference type="Gene3D" id="1.20.1050.10">
    <property type="match status" value="1"/>
</dbReference>
<dbReference type="InterPro" id="IPR004046">
    <property type="entry name" value="GST_C"/>
</dbReference>
<dbReference type="PROSITE" id="PS50405">
    <property type="entry name" value="GST_CTER"/>
    <property type="match status" value="1"/>
</dbReference>
<evidence type="ECO:0000259" key="1">
    <source>
        <dbReference type="PROSITE" id="PS50405"/>
    </source>
</evidence>
<dbReference type="AlphaFoldDB" id="A0AAV8WUN9"/>